<protein>
    <recommendedName>
        <fullName evidence="2">dTDP-4-dehydrorhamnose reductase</fullName>
        <ecNumber evidence="2">1.1.1.133</ecNumber>
    </recommendedName>
</protein>
<dbReference type="GO" id="GO:0005829">
    <property type="term" value="C:cytosol"/>
    <property type="evidence" value="ECO:0007669"/>
    <property type="project" value="TreeGrafter"/>
</dbReference>
<organism evidence="4 5">
    <name type="scientific">Bacillus mesophilum</name>
    <dbReference type="NCBI Taxonomy" id="1071718"/>
    <lineage>
        <taxon>Bacteria</taxon>
        <taxon>Bacillati</taxon>
        <taxon>Bacillota</taxon>
        <taxon>Bacilli</taxon>
        <taxon>Bacillales</taxon>
        <taxon>Bacillaceae</taxon>
        <taxon>Bacillus</taxon>
    </lineage>
</organism>
<dbReference type="PANTHER" id="PTHR10491:SF4">
    <property type="entry name" value="METHIONINE ADENOSYLTRANSFERASE 2 SUBUNIT BETA"/>
    <property type="match status" value="1"/>
</dbReference>
<dbReference type="NCBIfam" id="TIGR01214">
    <property type="entry name" value="rmlD"/>
    <property type="match status" value="1"/>
</dbReference>
<dbReference type="UniPathway" id="UPA00124"/>
<reference evidence="4 5" key="1">
    <citation type="journal article" date="2014" name="Arch. Microbiol.">
        <title>Bacillus mesophilum sp. nov., strain IITR-54T, a novel 4-chlorobiphenyl dechlorinating bacterium.</title>
        <authorList>
            <person name="Manickam N."/>
            <person name="Singh N.K."/>
            <person name="Bajaj A."/>
            <person name="Kumar R.M."/>
            <person name="Kaur G."/>
            <person name="Kaur N."/>
            <person name="Bala M."/>
            <person name="Kumar A."/>
            <person name="Mayilraj S."/>
        </authorList>
    </citation>
    <scope>NUCLEOTIDE SEQUENCE [LARGE SCALE GENOMIC DNA]</scope>
    <source>
        <strain evidence="4 5">IITR-54</strain>
    </source>
</reference>
<dbReference type="PANTHER" id="PTHR10491">
    <property type="entry name" value="DTDP-4-DEHYDRORHAMNOSE REDUCTASE"/>
    <property type="match status" value="1"/>
</dbReference>
<gene>
    <name evidence="4" type="primary">rfbD</name>
    <name evidence="4" type="ORF">F7732_03140</name>
</gene>
<dbReference type="InterPro" id="IPR005913">
    <property type="entry name" value="dTDP_dehydrorham_reduct"/>
</dbReference>
<evidence type="ECO:0000256" key="2">
    <source>
        <dbReference type="RuleBase" id="RU364082"/>
    </source>
</evidence>
<keyword evidence="2 4" id="KW-0560">Oxidoreductase</keyword>
<dbReference type="Gene3D" id="3.90.25.10">
    <property type="entry name" value="UDP-galactose 4-epimerase, domain 1"/>
    <property type="match status" value="1"/>
</dbReference>
<comment type="function">
    <text evidence="2">Catalyzes the reduction of dTDP-6-deoxy-L-lyxo-4-hexulose to yield dTDP-L-rhamnose.</text>
</comment>
<dbReference type="RefSeq" id="WP_151572199.1">
    <property type="nucleotide sequence ID" value="NZ_WBOT01000001.1"/>
</dbReference>
<dbReference type="EMBL" id="WBOT01000001">
    <property type="protein sequence ID" value="KAB2335582.1"/>
    <property type="molecule type" value="Genomic_DNA"/>
</dbReference>
<dbReference type="AlphaFoldDB" id="A0A7V7V1B4"/>
<evidence type="ECO:0000313" key="4">
    <source>
        <dbReference type="EMBL" id="KAB2335582.1"/>
    </source>
</evidence>
<dbReference type="EC" id="1.1.1.133" evidence="2"/>
<dbReference type="InterPro" id="IPR036291">
    <property type="entry name" value="NAD(P)-bd_dom_sf"/>
</dbReference>
<keyword evidence="2" id="KW-0521">NADP</keyword>
<comment type="pathway">
    <text evidence="2">Carbohydrate biosynthesis; dTDP-L-rhamnose biosynthesis.</text>
</comment>
<sequence length="279" mass="31701">MRIVVTGAGGQVGVELTLLLNQNSQYQVFPLTKKEFDITNEEIVCKKIAEINPDWVVHCAAYTNVDAAEDVGKELCWNVNKNGAAIIGKAAALSNSKLIYISTDYVFDGRKHTAYQETDETNPLNEYGGAKLAGEKEIFRTCLDSYIVRTSWVFGKYGKNFVYTMLKLAETSKELKIVDDQYGRPTYAKDLAAFINYIIMNNPPTGIYHFSNENTATWYEFARGILKDHNVKVLPIRSNDYKQKALRPKYNVLSLEKAKSHFQIPTWETALDHFMKNLK</sequence>
<evidence type="ECO:0000313" key="5">
    <source>
        <dbReference type="Proteomes" id="UP000441354"/>
    </source>
</evidence>
<dbReference type="InterPro" id="IPR029903">
    <property type="entry name" value="RmlD-like-bd"/>
</dbReference>
<evidence type="ECO:0000259" key="3">
    <source>
        <dbReference type="Pfam" id="PF04321"/>
    </source>
</evidence>
<dbReference type="Proteomes" id="UP000441354">
    <property type="component" value="Unassembled WGS sequence"/>
</dbReference>
<dbReference type="Pfam" id="PF04321">
    <property type="entry name" value="RmlD_sub_bind"/>
    <property type="match status" value="1"/>
</dbReference>
<dbReference type="OrthoDB" id="9803892at2"/>
<dbReference type="Gene3D" id="3.40.50.720">
    <property type="entry name" value="NAD(P)-binding Rossmann-like Domain"/>
    <property type="match status" value="1"/>
</dbReference>
<dbReference type="GO" id="GO:0019305">
    <property type="term" value="P:dTDP-rhamnose biosynthetic process"/>
    <property type="evidence" value="ECO:0007669"/>
    <property type="project" value="UniProtKB-UniPathway"/>
</dbReference>
<dbReference type="CDD" id="cd05254">
    <property type="entry name" value="dTDP_HR_like_SDR_e"/>
    <property type="match status" value="1"/>
</dbReference>
<proteinExistence type="inferred from homology"/>
<name>A0A7V7V1B4_9BACI</name>
<dbReference type="GO" id="GO:0008831">
    <property type="term" value="F:dTDP-4-dehydrorhamnose reductase activity"/>
    <property type="evidence" value="ECO:0007669"/>
    <property type="project" value="UniProtKB-EC"/>
</dbReference>
<keyword evidence="5" id="KW-1185">Reference proteome</keyword>
<accession>A0A7V7V1B4</accession>
<comment type="similarity">
    <text evidence="1 2">Belongs to the dTDP-4-dehydrorhamnose reductase family.</text>
</comment>
<evidence type="ECO:0000256" key="1">
    <source>
        <dbReference type="ARBA" id="ARBA00010944"/>
    </source>
</evidence>
<dbReference type="SUPFAM" id="SSF51735">
    <property type="entry name" value="NAD(P)-binding Rossmann-fold domains"/>
    <property type="match status" value="1"/>
</dbReference>
<comment type="caution">
    <text evidence="4">The sequence shown here is derived from an EMBL/GenBank/DDBJ whole genome shotgun (WGS) entry which is preliminary data.</text>
</comment>
<feature type="domain" description="RmlD-like substrate binding" evidence="3">
    <location>
        <begin position="1"/>
        <end position="278"/>
    </location>
</feature>